<feature type="region of interest" description="Disordered" evidence="1">
    <location>
        <begin position="347"/>
        <end position="370"/>
    </location>
</feature>
<keyword evidence="2" id="KW-0812">Transmembrane</keyword>
<protein>
    <recommendedName>
        <fullName evidence="6">DUF11 domain-containing protein</fullName>
    </recommendedName>
</protein>
<dbReference type="EMBL" id="LAVA02000018">
    <property type="protein sequence ID" value="OIJ68192.1"/>
    <property type="molecule type" value="Genomic_DNA"/>
</dbReference>
<gene>
    <name evidence="4" type="ORF">WN71_009130</name>
</gene>
<name>A0A1J4P0R1_9ACTN</name>
<evidence type="ECO:0008006" key="6">
    <source>
        <dbReference type="Google" id="ProtNLM"/>
    </source>
</evidence>
<comment type="caution">
    <text evidence="4">The sequence shown here is derived from an EMBL/GenBank/DDBJ whole genome shotgun (WGS) entry which is preliminary data.</text>
</comment>
<keyword evidence="2" id="KW-0472">Membrane</keyword>
<proteinExistence type="predicted"/>
<feature type="signal peptide" evidence="3">
    <location>
        <begin position="1"/>
        <end position="23"/>
    </location>
</feature>
<keyword evidence="3" id="KW-0732">Signal</keyword>
<dbReference type="STRING" id="1428628.WN71_009130"/>
<sequence>MRRWIRLLAAVAVMAGASAPGTAAGAAPDRAAASAAVEAPATYYTQADDPTRVELPVTINAGSGANVRGAVLTVDASRVRGLVRLQAKRVCTEGAGYVFTCRLTSSQGEFRLRDLVVLGADKKAAPGTHGTVFFRLATAGGQRAEARTEMTAGSPELWGRKLAFHDAPAGKPLKIRGGVLNHGPFTASGFRVTVSALTDTHLRHSYSNCRYSETGGSRAYCVFDTPLEPGRAYLFDAPFILEGESELTRGTAVLTVFAPGQDAGPYFDEAVYTIPGEGPALGLTPTEPTGFAHLADLIPVETDQHIDVQAVAGSLDGRPGDTVELTVGVRNAGPGRIDARYVRYEITPPDGTTLIPPDKPSPDPDEDEGSYWSCSPWKAGAAHYSCDGGNLPPGKAVTQVLRFRIDSAYAGTGKVTAVLRNGYASHDSRPGNNTAEITVAGAEAGLGGRFGWAGVAAAGFAAVAVLVAGVAYRRRRAAR</sequence>
<evidence type="ECO:0000313" key="4">
    <source>
        <dbReference type="EMBL" id="OIJ68192.1"/>
    </source>
</evidence>
<dbReference type="OrthoDB" id="4282035at2"/>
<keyword evidence="5" id="KW-1185">Reference proteome</keyword>
<evidence type="ECO:0000256" key="3">
    <source>
        <dbReference type="SAM" id="SignalP"/>
    </source>
</evidence>
<accession>A0A1J4P0R1</accession>
<evidence type="ECO:0000313" key="5">
    <source>
        <dbReference type="Proteomes" id="UP000034196"/>
    </source>
</evidence>
<evidence type="ECO:0000256" key="1">
    <source>
        <dbReference type="SAM" id="MobiDB-lite"/>
    </source>
</evidence>
<keyword evidence="2" id="KW-1133">Transmembrane helix</keyword>
<dbReference type="RefSeq" id="WP_071369811.1">
    <property type="nucleotide sequence ID" value="NZ_LAVA02000018.1"/>
</dbReference>
<dbReference type="Proteomes" id="UP000034196">
    <property type="component" value="Unassembled WGS sequence"/>
</dbReference>
<dbReference type="AlphaFoldDB" id="A0A1J4P0R1"/>
<reference evidence="4" key="1">
    <citation type="submission" date="2016-10" db="EMBL/GenBank/DDBJ databases">
        <title>Genome sequence of Streptomyces mangrovisoli MUSC 149.</title>
        <authorList>
            <person name="Lee L.-H."/>
            <person name="Ser H.-L."/>
        </authorList>
    </citation>
    <scope>NUCLEOTIDE SEQUENCE [LARGE SCALE GENOMIC DNA]</scope>
    <source>
        <strain evidence="4">MUSC 149</strain>
    </source>
</reference>
<organism evidence="4 5">
    <name type="scientific">Streptomyces mangrovisoli</name>
    <dbReference type="NCBI Taxonomy" id="1428628"/>
    <lineage>
        <taxon>Bacteria</taxon>
        <taxon>Bacillati</taxon>
        <taxon>Actinomycetota</taxon>
        <taxon>Actinomycetes</taxon>
        <taxon>Kitasatosporales</taxon>
        <taxon>Streptomycetaceae</taxon>
        <taxon>Streptomyces</taxon>
    </lineage>
</organism>
<feature type="chain" id="PRO_5038938653" description="DUF11 domain-containing protein" evidence="3">
    <location>
        <begin position="24"/>
        <end position="479"/>
    </location>
</feature>
<evidence type="ECO:0000256" key="2">
    <source>
        <dbReference type="SAM" id="Phobius"/>
    </source>
</evidence>
<feature type="transmembrane region" description="Helical" evidence="2">
    <location>
        <begin position="450"/>
        <end position="472"/>
    </location>
</feature>